<organism evidence="3 4">
    <name type="scientific">Neopusillimonas maritima</name>
    <dbReference type="NCBI Taxonomy" id="2026239"/>
    <lineage>
        <taxon>Bacteria</taxon>
        <taxon>Pseudomonadati</taxon>
        <taxon>Pseudomonadota</taxon>
        <taxon>Betaproteobacteria</taxon>
        <taxon>Burkholderiales</taxon>
        <taxon>Alcaligenaceae</taxon>
        <taxon>Neopusillimonas</taxon>
    </lineage>
</organism>
<keyword evidence="1 2" id="KW-0378">Hydrolase</keyword>
<dbReference type="SUPFAM" id="SSF55144">
    <property type="entry name" value="LigT-like"/>
    <property type="match status" value="1"/>
</dbReference>
<dbReference type="RefSeq" id="WP_119516791.1">
    <property type="nucleotide sequence ID" value="NZ_NQYH01000014.1"/>
</dbReference>
<evidence type="ECO:0000256" key="1">
    <source>
        <dbReference type="ARBA" id="ARBA00022801"/>
    </source>
</evidence>
<gene>
    <name evidence="3" type="ORF">CJP73_13565</name>
</gene>
<dbReference type="GO" id="GO:0004113">
    <property type="term" value="F:2',3'-cyclic-nucleotide 3'-phosphodiesterase activity"/>
    <property type="evidence" value="ECO:0007669"/>
    <property type="project" value="InterPro"/>
</dbReference>
<dbReference type="EC" id="3.1.4.58" evidence="2"/>
<evidence type="ECO:0000313" key="3">
    <source>
        <dbReference type="EMBL" id="RIY39634.1"/>
    </source>
</evidence>
<comment type="similarity">
    <text evidence="2">Belongs to the 2H phosphoesterase superfamily. ThpR family.</text>
</comment>
<dbReference type="HAMAP" id="MF_01940">
    <property type="entry name" value="RNA_CPDase"/>
    <property type="match status" value="1"/>
</dbReference>
<name>A0A3A1YTB4_9BURK</name>
<feature type="active site" description="Proton donor" evidence="2">
    <location>
        <position position="54"/>
    </location>
</feature>
<dbReference type="Pfam" id="PF13563">
    <property type="entry name" value="2_5_RNA_ligase2"/>
    <property type="match status" value="1"/>
</dbReference>
<comment type="function">
    <text evidence="2">Hydrolyzes RNA 2',3'-cyclic phosphodiester to an RNA 2'-phosphomonoester.</text>
</comment>
<proteinExistence type="inferred from homology"/>
<protein>
    <recommendedName>
        <fullName evidence="2">RNA 2',3'-cyclic phosphodiesterase</fullName>
        <shortName evidence="2">RNA 2',3'-CPDase</shortName>
        <ecNumber evidence="2">3.1.4.58</ecNumber>
    </recommendedName>
</protein>
<evidence type="ECO:0000256" key="2">
    <source>
        <dbReference type="HAMAP-Rule" id="MF_01940"/>
    </source>
</evidence>
<evidence type="ECO:0000313" key="4">
    <source>
        <dbReference type="Proteomes" id="UP000266206"/>
    </source>
</evidence>
<dbReference type="Gene3D" id="3.90.1140.10">
    <property type="entry name" value="Cyclic phosphodiesterase"/>
    <property type="match status" value="1"/>
</dbReference>
<dbReference type="EMBL" id="NQYH01000014">
    <property type="protein sequence ID" value="RIY39634.1"/>
    <property type="molecule type" value="Genomic_DNA"/>
</dbReference>
<sequence>MSILSDPIPVPSADAASQPSRLFYALWPDAETAGKLAKLQENLAGRHTHPNDMHLTLAFLGIQPKENQSVLHAILRDLPLPEAFSLDLTELNSFPNIRVSWVGPNITPQPLDQLWRMLGSSLDNHEIWWDKKIPFRPHVTLARKVVASYSPLREPVCWQARRVVLAGSVSGAVPGGGGKYRVLAERRLF</sequence>
<dbReference type="AlphaFoldDB" id="A0A3A1YTB4"/>
<dbReference type="PANTHER" id="PTHR35561">
    <property type="entry name" value="RNA 2',3'-CYCLIC PHOSPHODIESTERASE"/>
    <property type="match status" value="1"/>
</dbReference>
<dbReference type="Proteomes" id="UP000266206">
    <property type="component" value="Unassembled WGS sequence"/>
</dbReference>
<accession>A0A3A1YTB4</accession>
<feature type="short sequence motif" description="HXTX 2" evidence="2">
    <location>
        <begin position="138"/>
        <end position="141"/>
    </location>
</feature>
<dbReference type="GO" id="GO:0008664">
    <property type="term" value="F:RNA 2',3'-cyclic 3'-phosphodiesterase activity"/>
    <property type="evidence" value="ECO:0007669"/>
    <property type="project" value="UniProtKB-EC"/>
</dbReference>
<dbReference type="NCBIfam" id="TIGR02258">
    <property type="entry name" value="2_5_ligase"/>
    <property type="match status" value="1"/>
</dbReference>
<feature type="short sequence motif" description="HXTX 1" evidence="2">
    <location>
        <begin position="54"/>
        <end position="57"/>
    </location>
</feature>
<dbReference type="PANTHER" id="PTHR35561:SF1">
    <property type="entry name" value="RNA 2',3'-CYCLIC PHOSPHODIESTERASE"/>
    <property type="match status" value="1"/>
</dbReference>
<reference evidence="3 4" key="1">
    <citation type="submission" date="2017-08" db="EMBL/GenBank/DDBJ databases">
        <title>Pusillimonas indicus sp. nov., a member of the family Alcaligenaceae isolated from surface seawater.</title>
        <authorList>
            <person name="Li J."/>
        </authorList>
    </citation>
    <scope>NUCLEOTIDE SEQUENCE [LARGE SCALE GENOMIC DNA]</scope>
    <source>
        <strain evidence="3 4">L52-1-41</strain>
    </source>
</reference>
<comment type="catalytic activity">
    <reaction evidence="2">
        <text>a 3'-end 2',3'-cyclophospho-ribonucleotide-RNA + H2O = a 3'-end 2'-phospho-ribonucleotide-RNA + H(+)</text>
        <dbReference type="Rhea" id="RHEA:11828"/>
        <dbReference type="Rhea" id="RHEA-COMP:10464"/>
        <dbReference type="Rhea" id="RHEA-COMP:17353"/>
        <dbReference type="ChEBI" id="CHEBI:15377"/>
        <dbReference type="ChEBI" id="CHEBI:15378"/>
        <dbReference type="ChEBI" id="CHEBI:83064"/>
        <dbReference type="ChEBI" id="CHEBI:173113"/>
        <dbReference type="EC" id="3.1.4.58"/>
    </reaction>
</comment>
<dbReference type="OrthoDB" id="7061261at2"/>
<dbReference type="InterPro" id="IPR004175">
    <property type="entry name" value="RNA_CPDase"/>
</dbReference>
<feature type="active site" description="Proton acceptor" evidence="2">
    <location>
        <position position="138"/>
    </location>
</feature>
<comment type="caution">
    <text evidence="3">The sequence shown here is derived from an EMBL/GenBank/DDBJ whole genome shotgun (WGS) entry which is preliminary data.</text>
</comment>
<dbReference type="InterPro" id="IPR009097">
    <property type="entry name" value="Cyclic_Pdiesterase"/>
</dbReference>